<evidence type="ECO:0000256" key="1">
    <source>
        <dbReference type="SAM" id="SignalP"/>
    </source>
</evidence>
<evidence type="ECO:0000313" key="3">
    <source>
        <dbReference type="Proteomes" id="UP000639274"/>
    </source>
</evidence>
<protein>
    <recommendedName>
        <fullName evidence="4">SH3 domain-containing protein</fullName>
    </recommendedName>
</protein>
<sequence length="129" mass="13606">MTRSKIIFALALASATVLGVFAFGAAEQKVAQPVPASPAPFPCERVGPDFTLGSGRTIEEAEEEESVVIADSGGIRSVPFGHANEDWLKLRASLHSGDVLHSFERGSSYGGYLALRSGCVVGQLTLWVS</sequence>
<feature type="chain" id="PRO_5036686170" description="SH3 domain-containing protein" evidence="1">
    <location>
        <begin position="23"/>
        <end position="129"/>
    </location>
</feature>
<feature type="signal peptide" evidence="1">
    <location>
        <begin position="1"/>
        <end position="22"/>
    </location>
</feature>
<keyword evidence="3" id="KW-1185">Reference proteome</keyword>
<evidence type="ECO:0008006" key="4">
    <source>
        <dbReference type="Google" id="ProtNLM"/>
    </source>
</evidence>
<dbReference type="AlphaFoldDB" id="A0A975ATR3"/>
<dbReference type="KEGG" id="lsf:I8J32_005875"/>
<accession>A0A975ATR3</accession>
<keyword evidence="1" id="KW-0732">Signal</keyword>
<reference evidence="2 3" key="1">
    <citation type="submission" date="2021-03" db="EMBL/GenBank/DDBJ databases">
        <title>Lysobacter sp. nov. isolated from soil of gangwondo yeongwol, south Korea.</title>
        <authorList>
            <person name="Kim K.R."/>
            <person name="Kim K.H."/>
            <person name="Jeon C.O."/>
        </authorList>
    </citation>
    <scope>NUCLEOTIDE SEQUENCE [LARGE SCALE GENOMIC DNA]</scope>
    <source>
        <strain evidence="2 3">R19</strain>
    </source>
</reference>
<dbReference type="RefSeq" id="WP_200616233.1">
    <property type="nucleotide sequence ID" value="NZ_CP071518.1"/>
</dbReference>
<name>A0A975ATR3_9GAMM</name>
<gene>
    <name evidence="2" type="ORF">I8J32_005875</name>
</gene>
<evidence type="ECO:0000313" key="2">
    <source>
        <dbReference type="EMBL" id="QSX79389.1"/>
    </source>
</evidence>
<organism evidence="2 3">
    <name type="scientific">Agrilutibacter solisilvae</name>
    <dbReference type="NCBI Taxonomy" id="2763317"/>
    <lineage>
        <taxon>Bacteria</taxon>
        <taxon>Pseudomonadati</taxon>
        <taxon>Pseudomonadota</taxon>
        <taxon>Gammaproteobacteria</taxon>
        <taxon>Lysobacterales</taxon>
        <taxon>Lysobacteraceae</taxon>
        <taxon>Agrilutibacter</taxon>
    </lineage>
</organism>
<dbReference type="EMBL" id="CP071518">
    <property type="protein sequence ID" value="QSX79389.1"/>
    <property type="molecule type" value="Genomic_DNA"/>
</dbReference>
<proteinExistence type="predicted"/>
<dbReference type="Proteomes" id="UP000639274">
    <property type="component" value="Chromosome"/>
</dbReference>